<evidence type="ECO:0000256" key="8">
    <source>
        <dbReference type="ARBA" id="ARBA00022777"/>
    </source>
</evidence>
<keyword evidence="9" id="KW-0067">ATP-binding</keyword>
<dbReference type="CDD" id="cd16916">
    <property type="entry name" value="HATPase_CheA-like"/>
    <property type="match status" value="1"/>
</dbReference>
<dbReference type="InterPro" id="IPR037006">
    <property type="entry name" value="CheA-like_homodim_sf"/>
</dbReference>
<dbReference type="InterPro" id="IPR036890">
    <property type="entry name" value="HATPase_C_sf"/>
</dbReference>
<organism evidence="16 17">
    <name type="scientific">Falsiroseomonas algicola</name>
    <dbReference type="NCBI Taxonomy" id="2716930"/>
    <lineage>
        <taxon>Bacteria</taxon>
        <taxon>Pseudomonadati</taxon>
        <taxon>Pseudomonadota</taxon>
        <taxon>Alphaproteobacteria</taxon>
        <taxon>Acetobacterales</taxon>
        <taxon>Roseomonadaceae</taxon>
        <taxon>Falsiroseomonas</taxon>
    </lineage>
</organism>
<dbReference type="RefSeq" id="WP_164695615.1">
    <property type="nucleotide sequence ID" value="NZ_JAAIKB010000006.1"/>
</dbReference>
<evidence type="ECO:0000256" key="11">
    <source>
        <dbReference type="ARBA" id="ARBA00035100"/>
    </source>
</evidence>
<dbReference type="InterPro" id="IPR036641">
    <property type="entry name" value="HPT_dom_sf"/>
</dbReference>
<dbReference type="Gene3D" id="1.20.120.160">
    <property type="entry name" value="HPT domain"/>
    <property type="match status" value="1"/>
</dbReference>
<dbReference type="InterPro" id="IPR036061">
    <property type="entry name" value="CheW-like_dom_sf"/>
</dbReference>
<dbReference type="PROSITE" id="PS50894">
    <property type="entry name" value="HPT"/>
    <property type="match status" value="1"/>
</dbReference>
<dbReference type="Pfam" id="PF02895">
    <property type="entry name" value="H-kinase_dim"/>
    <property type="match status" value="1"/>
</dbReference>
<dbReference type="PROSITE" id="PS50851">
    <property type="entry name" value="CHEW"/>
    <property type="match status" value="1"/>
</dbReference>
<evidence type="ECO:0000256" key="2">
    <source>
        <dbReference type="ARBA" id="ARBA00012438"/>
    </source>
</evidence>
<evidence type="ECO:0000256" key="7">
    <source>
        <dbReference type="ARBA" id="ARBA00022741"/>
    </source>
</evidence>
<dbReference type="SMART" id="SM00260">
    <property type="entry name" value="CheW"/>
    <property type="match status" value="1"/>
</dbReference>
<dbReference type="Gene3D" id="2.30.30.40">
    <property type="entry name" value="SH3 Domains"/>
    <property type="match status" value="1"/>
</dbReference>
<dbReference type="InterPro" id="IPR008207">
    <property type="entry name" value="Sig_transdc_His_kin_Hpt_dom"/>
</dbReference>
<comment type="caution">
    <text evidence="16">The sequence shown here is derived from an EMBL/GenBank/DDBJ whole genome shotgun (WGS) entry which is preliminary data.</text>
</comment>
<dbReference type="CDD" id="cd00088">
    <property type="entry name" value="HPT"/>
    <property type="match status" value="1"/>
</dbReference>
<comment type="catalytic activity">
    <reaction evidence="1">
        <text>ATP + protein L-histidine = ADP + protein N-phospho-L-histidine.</text>
        <dbReference type="EC" id="2.7.13.3"/>
    </reaction>
</comment>
<keyword evidence="7" id="KW-0547">Nucleotide-binding</keyword>
<evidence type="ECO:0000256" key="3">
    <source>
        <dbReference type="ARBA" id="ARBA00021495"/>
    </source>
</evidence>
<dbReference type="Proteomes" id="UP000475385">
    <property type="component" value="Unassembled WGS sequence"/>
</dbReference>
<dbReference type="PROSITE" id="PS50109">
    <property type="entry name" value="HIS_KIN"/>
    <property type="match status" value="1"/>
</dbReference>
<evidence type="ECO:0000256" key="10">
    <source>
        <dbReference type="ARBA" id="ARBA00023012"/>
    </source>
</evidence>
<evidence type="ECO:0000256" key="6">
    <source>
        <dbReference type="ARBA" id="ARBA00022679"/>
    </source>
</evidence>
<reference evidence="16 17" key="2">
    <citation type="submission" date="2020-03" db="EMBL/GenBank/DDBJ databases">
        <title>Roseomonas stagni sp. nov., isolated from pond water in Japan.</title>
        <authorList>
            <person name="Furuhata K."/>
            <person name="Miyamoto H."/>
            <person name="Goto K."/>
        </authorList>
    </citation>
    <scope>NUCLEOTIDE SEQUENCE [LARGE SCALE GENOMIC DNA]</scope>
    <source>
        <strain evidence="16 17">PeD5</strain>
    </source>
</reference>
<dbReference type="InterPro" id="IPR036097">
    <property type="entry name" value="HisK_dim/P_sf"/>
</dbReference>
<dbReference type="AlphaFoldDB" id="A0A6M1LMX9"/>
<protein>
    <recommendedName>
        <fullName evidence="3">Chemotaxis protein CheA</fullName>
        <ecNumber evidence="2">2.7.13.3</ecNumber>
    </recommendedName>
</protein>
<evidence type="ECO:0000256" key="9">
    <source>
        <dbReference type="ARBA" id="ARBA00022840"/>
    </source>
</evidence>
<evidence type="ECO:0000259" key="15">
    <source>
        <dbReference type="PROSITE" id="PS50894"/>
    </source>
</evidence>
<dbReference type="SMART" id="SM00073">
    <property type="entry name" value="HPT"/>
    <property type="match status" value="1"/>
</dbReference>
<dbReference type="GO" id="GO:0000155">
    <property type="term" value="F:phosphorelay sensor kinase activity"/>
    <property type="evidence" value="ECO:0007669"/>
    <property type="project" value="InterPro"/>
</dbReference>
<evidence type="ECO:0000313" key="17">
    <source>
        <dbReference type="Proteomes" id="UP000475385"/>
    </source>
</evidence>
<dbReference type="Gene3D" id="1.10.287.560">
    <property type="entry name" value="Histidine kinase CheA-like, homodimeric domain"/>
    <property type="match status" value="1"/>
</dbReference>
<dbReference type="SMART" id="SM01231">
    <property type="entry name" value="H-kinase_dim"/>
    <property type="match status" value="1"/>
</dbReference>
<evidence type="ECO:0000256" key="5">
    <source>
        <dbReference type="ARBA" id="ARBA00022553"/>
    </source>
</evidence>
<keyword evidence="10" id="KW-0902">Two-component regulatory system</keyword>
<dbReference type="GO" id="GO:0005737">
    <property type="term" value="C:cytoplasm"/>
    <property type="evidence" value="ECO:0007669"/>
    <property type="project" value="InterPro"/>
</dbReference>
<dbReference type="GO" id="GO:0005524">
    <property type="term" value="F:ATP binding"/>
    <property type="evidence" value="ECO:0007669"/>
    <property type="project" value="UniProtKB-KW"/>
</dbReference>
<dbReference type="InterPro" id="IPR051315">
    <property type="entry name" value="Bact_Chemotaxis_CheA"/>
</dbReference>
<feature type="domain" description="HPt" evidence="15">
    <location>
        <begin position="1"/>
        <end position="103"/>
    </location>
</feature>
<dbReference type="Gene3D" id="3.30.565.10">
    <property type="entry name" value="Histidine kinase-like ATPase, C-terminal domain"/>
    <property type="match status" value="1"/>
</dbReference>
<gene>
    <name evidence="16" type="ORF">G3576_16980</name>
</gene>
<name>A0A6M1LMX9_9PROT</name>
<keyword evidence="6" id="KW-0808">Transferase</keyword>
<feature type="domain" description="Histidine kinase" evidence="13">
    <location>
        <begin position="316"/>
        <end position="519"/>
    </location>
</feature>
<reference evidence="16 17" key="1">
    <citation type="submission" date="2020-02" db="EMBL/GenBank/DDBJ databases">
        <authorList>
            <person name="Kim H.M."/>
            <person name="Jeon C.O."/>
        </authorList>
    </citation>
    <scope>NUCLEOTIDE SEQUENCE [LARGE SCALE GENOMIC DNA]</scope>
    <source>
        <strain evidence="16 17">PeD5</strain>
    </source>
</reference>
<dbReference type="PANTHER" id="PTHR43395:SF10">
    <property type="entry name" value="CHEMOTAXIS PROTEIN CHEA"/>
    <property type="match status" value="1"/>
</dbReference>
<keyword evidence="8" id="KW-0418">Kinase</keyword>
<feature type="modified residue" description="Phosphohistidine" evidence="12">
    <location>
        <position position="46"/>
    </location>
</feature>
<dbReference type="FunFam" id="3.30.565.10:FF:000016">
    <property type="entry name" value="Chemotaxis protein CheA, putative"/>
    <property type="match status" value="1"/>
</dbReference>
<dbReference type="CDD" id="cd00731">
    <property type="entry name" value="CheA_reg"/>
    <property type="match status" value="1"/>
</dbReference>
<dbReference type="EC" id="2.7.13.3" evidence="2"/>
<dbReference type="SMART" id="SM00387">
    <property type="entry name" value="HATPase_c"/>
    <property type="match status" value="1"/>
</dbReference>
<keyword evidence="4" id="KW-0145">Chemotaxis</keyword>
<dbReference type="InterPro" id="IPR004105">
    <property type="entry name" value="CheA-like_dim"/>
</dbReference>
<evidence type="ECO:0000259" key="13">
    <source>
        <dbReference type="PROSITE" id="PS50109"/>
    </source>
</evidence>
<accession>A0A6M1LMX9</accession>
<evidence type="ECO:0000313" key="16">
    <source>
        <dbReference type="EMBL" id="NGM21720.1"/>
    </source>
</evidence>
<keyword evidence="5 12" id="KW-0597">Phosphoprotein</keyword>
<dbReference type="PRINTS" id="PR00344">
    <property type="entry name" value="BCTRLSENSOR"/>
</dbReference>
<dbReference type="SUPFAM" id="SSF47226">
    <property type="entry name" value="Histidine-containing phosphotransfer domain, HPT domain"/>
    <property type="match status" value="1"/>
</dbReference>
<comment type="function">
    <text evidence="11">Involved in the transmission of sensory signals from the chemoreceptors to the flagellar motors. CheA is autophosphorylated; it can transfer its phosphate group to either CheB or CheY.</text>
</comment>
<evidence type="ECO:0000256" key="12">
    <source>
        <dbReference type="PROSITE-ProRule" id="PRU00110"/>
    </source>
</evidence>
<dbReference type="EMBL" id="JAAIKB010000006">
    <property type="protein sequence ID" value="NGM21720.1"/>
    <property type="molecule type" value="Genomic_DNA"/>
</dbReference>
<dbReference type="SUPFAM" id="SSF47384">
    <property type="entry name" value="Homodimeric domain of signal transducing histidine kinase"/>
    <property type="match status" value="1"/>
</dbReference>
<keyword evidence="17" id="KW-1185">Reference proteome</keyword>
<dbReference type="Pfam" id="PF02518">
    <property type="entry name" value="HATPase_c"/>
    <property type="match status" value="1"/>
</dbReference>
<feature type="domain" description="CheW-like" evidence="14">
    <location>
        <begin position="521"/>
        <end position="657"/>
    </location>
</feature>
<dbReference type="SUPFAM" id="SSF50341">
    <property type="entry name" value="CheW-like"/>
    <property type="match status" value="1"/>
</dbReference>
<dbReference type="Pfam" id="PF01627">
    <property type="entry name" value="Hpt"/>
    <property type="match status" value="1"/>
</dbReference>
<dbReference type="InterPro" id="IPR005467">
    <property type="entry name" value="His_kinase_dom"/>
</dbReference>
<sequence length="672" mass="70412">MGFDHLRATYFEESGELLESAYAQLSALAEDRADGDTMHALFRAIHSIKGGGGAFGFTRLVGLAHVMETLLDRLRDGALEGTPERMALLLKATDALADLLAAEQRDEAMPAGFEDGLIAALAAVVEAPGAAAPTMAAPAAPAAPAAAAVPEGTGWRIEFRPHAALFRHANEPLLLIRALRALGPLTVSAALDRLPGLEALEPEDAYLAWTLVLAAPLPRAAVEEIFEFVVDDCDLSIDPLVPAVVQDDAPVMAAAAVAAPAGARPEPTAAQSVRVDVAKVDRLVNLVGELVINQAMLLQLGSTVPPEVCPGLVAGLETLSQHLRELQEGVMAIRTQPVKSVFSRMPRLVRELAAQLGKDVRLVVTGEATEIDKTVVEQLADPLTHLLRNALDHGLETPEAREAAGKPRQGTVHLSAEQRGGRILIELSDDGRGIDRARVLARAKERGIVAPDAVLSDGEIDELIFMPGFSTAAAVSSVSGRGVGMDVVRRNIQSLGGRIAVESRFGEGSRFVLSLPLTLAVMDGLVVSVGREAYILPIAAIVESLRPRPQDIDEVVGRGQVLSIRGAYIPLLPLHRAFGVADAVLDPSRGIVVIVETDNAGRVGLLVDDLVGQQQVVVKSMEANYGTIAGIGGATILGNGRVALILDVAGLATLPQAGASARHATAAAVALH</sequence>
<evidence type="ECO:0000256" key="1">
    <source>
        <dbReference type="ARBA" id="ARBA00000085"/>
    </source>
</evidence>
<dbReference type="GO" id="GO:0006935">
    <property type="term" value="P:chemotaxis"/>
    <property type="evidence" value="ECO:0007669"/>
    <property type="project" value="UniProtKB-KW"/>
</dbReference>
<dbReference type="Pfam" id="PF01584">
    <property type="entry name" value="CheW"/>
    <property type="match status" value="1"/>
</dbReference>
<proteinExistence type="predicted"/>
<dbReference type="InterPro" id="IPR004358">
    <property type="entry name" value="Sig_transdc_His_kin-like_C"/>
</dbReference>
<evidence type="ECO:0000256" key="4">
    <source>
        <dbReference type="ARBA" id="ARBA00022500"/>
    </source>
</evidence>
<dbReference type="PANTHER" id="PTHR43395">
    <property type="entry name" value="SENSOR HISTIDINE KINASE CHEA"/>
    <property type="match status" value="1"/>
</dbReference>
<dbReference type="InterPro" id="IPR002545">
    <property type="entry name" value="CheW-lke_dom"/>
</dbReference>
<evidence type="ECO:0000259" key="14">
    <source>
        <dbReference type="PROSITE" id="PS50851"/>
    </source>
</evidence>
<dbReference type="SUPFAM" id="SSF55874">
    <property type="entry name" value="ATPase domain of HSP90 chaperone/DNA topoisomerase II/histidine kinase"/>
    <property type="match status" value="1"/>
</dbReference>
<dbReference type="InterPro" id="IPR003594">
    <property type="entry name" value="HATPase_dom"/>
</dbReference>